<proteinExistence type="predicted"/>
<keyword evidence="2" id="KW-1185">Reference proteome</keyword>
<evidence type="ECO:0000313" key="1">
    <source>
        <dbReference type="EMBL" id="RKQ88242.1"/>
    </source>
</evidence>
<sequence>MVFTGLKIDRVRVGALETRSEKRVVRFEENAL</sequence>
<dbReference type="AlphaFoldDB" id="A0A660L5Z0"/>
<organism evidence="1 2">
    <name type="scientific">Solirubrobacter pauli</name>
    <dbReference type="NCBI Taxonomy" id="166793"/>
    <lineage>
        <taxon>Bacteria</taxon>
        <taxon>Bacillati</taxon>
        <taxon>Actinomycetota</taxon>
        <taxon>Thermoleophilia</taxon>
        <taxon>Solirubrobacterales</taxon>
        <taxon>Solirubrobacteraceae</taxon>
        <taxon>Solirubrobacter</taxon>
    </lineage>
</organism>
<protein>
    <submittedName>
        <fullName evidence="1">Uncharacterized protein</fullName>
    </submittedName>
</protein>
<evidence type="ECO:0000313" key="2">
    <source>
        <dbReference type="Proteomes" id="UP000278962"/>
    </source>
</evidence>
<dbReference type="EMBL" id="RBIL01000002">
    <property type="protein sequence ID" value="RKQ88242.1"/>
    <property type="molecule type" value="Genomic_DNA"/>
</dbReference>
<comment type="caution">
    <text evidence="1">The sequence shown here is derived from an EMBL/GenBank/DDBJ whole genome shotgun (WGS) entry which is preliminary data.</text>
</comment>
<dbReference type="Proteomes" id="UP000278962">
    <property type="component" value="Unassembled WGS sequence"/>
</dbReference>
<name>A0A660L5Z0_9ACTN</name>
<accession>A0A660L5Z0</accession>
<gene>
    <name evidence="1" type="ORF">C8N24_6284</name>
</gene>
<reference evidence="1 2" key="1">
    <citation type="submission" date="2018-10" db="EMBL/GenBank/DDBJ databases">
        <title>Genomic Encyclopedia of Archaeal and Bacterial Type Strains, Phase II (KMG-II): from individual species to whole genera.</title>
        <authorList>
            <person name="Goeker M."/>
        </authorList>
    </citation>
    <scope>NUCLEOTIDE SEQUENCE [LARGE SCALE GENOMIC DNA]</scope>
    <source>
        <strain evidence="1 2">DSM 14954</strain>
    </source>
</reference>